<keyword evidence="2" id="KW-0732">Signal</keyword>
<evidence type="ECO:0000313" key="3">
    <source>
        <dbReference type="EMBL" id="KAB7759461.1"/>
    </source>
</evidence>
<feature type="chain" id="PRO_5024419858" description="Porin" evidence="2">
    <location>
        <begin position="28"/>
        <end position="54"/>
    </location>
</feature>
<dbReference type="GeneID" id="74305509"/>
<dbReference type="Proteomes" id="UP000325690">
    <property type="component" value="Unassembled WGS sequence"/>
</dbReference>
<evidence type="ECO:0000256" key="1">
    <source>
        <dbReference type="SAM" id="MobiDB-lite"/>
    </source>
</evidence>
<gene>
    <name evidence="3" type="ORF">MPHL21000_00035</name>
</gene>
<evidence type="ECO:0000313" key="4">
    <source>
        <dbReference type="Proteomes" id="UP000325690"/>
    </source>
</evidence>
<organism evidence="3 4">
    <name type="scientific">Mycolicibacterium phlei DSM 43239 = CCUG 21000</name>
    <dbReference type="NCBI Taxonomy" id="1226750"/>
    <lineage>
        <taxon>Bacteria</taxon>
        <taxon>Bacillati</taxon>
        <taxon>Actinomycetota</taxon>
        <taxon>Actinomycetes</taxon>
        <taxon>Mycobacteriales</taxon>
        <taxon>Mycobacteriaceae</taxon>
        <taxon>Mycolicibacterium</taxon>
    </lineage>
</organism>
<accession>A0A5N5VC07</accession>
<feature type="signal peptide" evidence="2">
    <location>
        <begin position="1"/>
        <end position="27"/>
    </location>
</feature>
<feature type="region of interest" description="Disordered" evidence="1">
    <location>
        <begin position="32"/>
        <end position="54"/>
    </location>
</feature>
<reference evidence="3 4" key="1">
    <citation type="submission" date="2012-10" db="EMBL/GenBank/DDBJ databases">
        <title>The draft sequence of the Mycobacterium pheli genome.</title>
        <authorList>
            <person name="Pettersson B.M.F."/>
            <person name="Das S."/>
            <person name="Dasgupta S."/>
            <person name="Bhattacharya A."/>
            <person name="Kirsebom L.A."/>
        </authorList>
    </citation>
    <scope>NUCLEOTIDE SEQUENCE [LARGE SCALE GENOMIC DNA]</scope>
    <source>
        <strain evidence="3 4">CCUG 21000</strain>
    </source>
</reference>
<dbReference type="AlphaFoldDB" id="A0A5N5VC07"/>
<comment type="caution">
    <text evidence="3">The sequence shown here is derived from an EMBL/GenBank/DDBJ whole genome shotgun (WGS) entry which is preliminary data.</text>
</comment>
<dbReference type="EMBL" id="ANBP01000001">
    <property type="protein sequence ID" value="KAB7759461.1"/>
    <property type="molecule type" value="Genomic_DNA"/>
</dbReference>
<keyword evidence="4" id="KW-1185">Reference proteome</keyword>
<name>A0A5N5VC07_MYCPH</name>
<dbReference type="RefSeq" id="WP_169802813.1">
    <property type="nucleotide sequence ID" value="NZ_ANBO01000001.1"/>
</dbReference>
<evidence type="ECO:0000256" key="2">
    <source>
        <dbReference type="SAM" id="SignalP"/>
    </source>
</evidence>
<proteinExistence type="predicted"/>
<protein>
    <recommendedName>
        <fullName evidence="5">Porin</fullName>
    </recommendedName>
</protein>
<evidence type="ECO:0008006" key="5">
    <source>
        <dbReference type="Google" id="ProtNLM"/>
    </source>
</evidence>
<sequence>MKKFGIATIVASGLTAAVVGLAGPAQADSTHRGWVLDNQQTVNVDSTPRFGNGR</sequence>
<feature type="compositionally biased region" description="Polar residues" evidence="1">
    <location>
        <begin position="37"/>
        <end position="46"/>
    </location>
</feature>